<keyword evidence="6" id="KW-0805">Transcription regulation</keyword>
<feature type="domain" description="C2H2-type" evidence="11">
    <location>
        <begin position="244"/>
        <end position="271"/>
    </location>
</feature>
<dbReference type="Gene3D" id="3.30.160.60">
    <property type="entry name" value="Classic Zinc Finger"/>
    <property type="match status" value="6"/>
</dbReference>
<dbReference type="InterPro" id="IPR050457">
    <property type="entry name" value="ZnFinger_BTB_dom_contain"/>
</dbReference>
<gene>
    <name evidence="12" type="primary">LOC114333968</name>
</gene>
<evidence type="ECO:0000256" key="10">
    <source>
        <dbReference type="PROSITE-ProRule" id="PRU00042"/>
    </source>
</evidence>
<keyword evidence="8" id="KW-0804">Transcription</keyword>
<comment type="subcellular location">
    <subcellularLocation>
        <location evidence="1">Nucleus</location>
    </subcellularLocation>
</comment>
<name>A0A6P7G448_DIAVI</name>
<protein>
    <submittedName>
        <fullName evidence="12">Zinc finger protein 287-like isoform X4</fullName>
    </submittedName>
</protein>
<dbReference type="GO" id="GO:0000981">
    <property type="term" value="F:DNA-binding transcription factor activity, RNA polymerase II-specific"/>
    <property type="evidence" value="ECO:0007669"/>
    <property type="project" value="TreeGrafter"/>
</dbReference>
<dbReference type="GO" id="GO:0000978">
    <property type="term" value="F:RNA polymerase II cis-regulatory region sequence-specific DNA binding"/>
    <property type="evidence" value="ECO:0007669"/>
    <property type="project" value="TreeGrafter"/>
</dbReference>
<evidence type="ECO:0000256" key="6">
    <source>
        <dbReference type="ARBA" id="ARBA00023015"/>
    </source>
</evidence>
<dbReference type="PANTHER" id="PTHR46105:SF5">
    <property type="entry name" value="ZINC FINGER AND BTB DOMAIN-CONTAINING PROTEIN 44 ISOFORM X1"/>
    <property type="match status" value="1"/>
</dbReference>
<dbReference type="AlphaFoldDB" id="A0A6P7G448"/>
<evidence type="ECO:0000256" key="8">
    <source>
        <dbReference type="ARBA" id="ARBA00023163"/>
    </source>
</evidence>
<keyword evidence="3" id="KW-0677">Repeat</keyword>
<dbReference type="InterPro" id="IPR013087">
    <property type="entry name" value="Znf_C2H2_type"/>
</dbReference>
<keyword evidence="7" id="KW-0238">DNA-binding</keyword>
<keyword evidence="4 10" id="KW-0863">Zinc-finger</keyword>
<proteinExistence type="predicted"/>
<feature type="domain" description="C2H2-type" evidence="11">
    <location>
        <begin position="214"/>
        <end position="243"/>
    </location>
</feature>
<feature type="domain" description="C2H2-type" evidence="11">
    <location>
        <begin position="128"/>
        <end position="155"/>
    </location>
</feature>
<sequence>MEDKQKLRECNINNHKVDMSLSDQCCSDDIKLEDDTLKYEVTDNTMEDVKVEIKSEMEEYNVIYDEKPCINGKKSSLLSHLSIERFLKKEQEIEIIETVSDSSCKEEHVNEHPKEKTINNAIHFFRHFKCEICSQEFFSARQLRRHLRTHVAEKTFKCHICSKEFSQADHFNIKQHITTHTEKKSFKCEICSLGFSSAFQVGRHVKTHTAEQPFKCYICSKEFSQSDYFNIEKHMTTHTEKKSFKCEICSQEFSSTVQVERHVRTHTEEKPLKGYITIKKHMTTHTEKNSFKCEICSQWFSSSVQVGRHDFSRKSKE</sequence>
<keyword evidence="9" id="KW-0539">Nucleus</keyword>
<evidence type="ECO:0000256" key="5">
    <source>
        <dbReference type="ARBA" id="ARBA00022833"/>
    </source>
</evidence>
<evidence type="ECO:0000256" key="1">
    <source>
        <dbReference type="ARBA" id="ARBA00004123"/>
    </source>
</evidence>
<evidence type="ECO:0000259" key="11">
    <source>
        <dbReference type="PROSITE" id="PS50157"/>
    </source>
</evidence>
<dbReference type="PANTHER" id="PTHR46105">
    <property type="entry name" value="AGAP004733-PA"/>
    <property type="match status" value="1"/>
</dbReference>
<evidence type="ECO:0000313" key="12">
    <source>
        <dbReference type="RefSeq" id="XP_028139773.1"/>
    </source>
</evidence>
<dbReference type="SUPFAM" id="SSF57667">
    <property type="entry name" value="beta-beta-alpha zinc fingers"/>
    <property type="match status" value="4"/>
</dbReference>
<organism evidence="12">
    <name type="scientific">Diabrotica virgifera virgifera</name>
    <name type="common">western corn rootworm</name>
    <dbReference type="NCBI Taxonomy" id="50390"/>
    <lineage>
        <taxon>Eukaryota</taxon>
        <taxon>Metazoa</taxon>
        <taxon>Ecdysozoa</taxon>
        <taxon>Arthropoda</taxon>
        <taxon>Hexapoda</taxon>
        <taxon>Insecta</taxon>
        <taxon>Pterygota</taxon>
        <taxon>Neoptera</taxon>
        <taxon>Endopterygota</taxon>
        <taxon>Coleoptera</taxon>
        <taxon>Polyphaga</taxon>
        <taxon>Cucujiformia</taxon>
        <taxon>Chrysomeloidea</taxon>
        <taxon>Chrysomelidae</taxon>
        <taxon>Galerucinae</taxon>
        <taxon>Diabroticina</taxon>
        <taxon>Diabroticites</taxon>
        <taxon>Diabrotica</taxon>
    </lineage>
</organism>
<dbReference type="PROSITE" id="PS00028">
    <property type="entry name" value="ZINC_FINGER_C2H2_1"/>
    <property type="match status" value="3"/>
</dbReference>
<dbReference type="InterPro" id="IPR036236">
    <property type="entry name" value="Znf_C2H2_sf"/>
</dbReference>
<dbReference type="PROSITE" id="PS50157">
    <property type="entry name" value="ZINC_FINGER_C2H2_2"/>
    <property type="match status" value="5"/>
</dbReference>
<reference evidence="12" key="1">
    <citation type="submission" date="2025-08" db="UniProtKB">
        <authorList>
            <consortium name="RefSeq"/>
        </authorList>
    </citation>
    <scope>IDENTIFICATION</scope>
    <source>
        <tissue evidence="12">Whole insect</tissue>
    </source>
</reference>
<feature type="domain" description="C2H2-type" evidence="11">
    <location>
        <begin position="156"/>
        <end position="185"/>
    </location>
</feature>
<dbReference type="GO" id="GO:0008270">
    <property type="term" value="F:zinc ion binding"/>
    <property type="evidence" value="ECO:0007669"/>
    <property type="project" value="UniProtKB-KW"/>
</dbReference>
<evidence type="ECO:0000256" key="3">
    <source>
        <dbReference type="ARBA" id="ARBA00022737"/>
    </source>
</evidence>
<dbReference type="Pfam" id="PF13894">
    <property type="entry name" value="zf-C2H2_4"/>
    <property type="match status" value="2"/>
</dbReference>
<keyword evidence="2" id="KW-0479">Metal-binding</keyword>
<evidence type="ECO:0000256" key="9">
    <source>
        <dbReference type="ARBA" id="ARBA00023242"/>
    </source>
</evidence>
<evidence type="ECO:0000256" key="7">
    <source>
        <dbReference type="ARBA" id="ARBA00023125"/>
    </source>
</evidence>
<dbReference type="SMART" id="SM00355">
    <property type="entry name" value="ZnF_C2H2"/>
    <property type="match status" value="6"/>
</dbReference>
<feature type="domain" description="C2H2-type" evidence="11">
    <location>
        <begin position="186"/>
        <end position="213"/>
    </location>
</feature>
<evidence type="ECO:0000256" key="4">
    <source>
        <dbReference type="ARBA" id="ARBA00022771"/>
    </source>
</evidence>
<evidence type="ECO:0000256" key="2">
    <source>
        <dbReference type="ARBA" id="ARBA00022723"/>
    </source>
</evidence>
<dbReference type="RefSeq" id="XP_028139773.1">
    <property type="nucleotide sequence ID" value="XM_028283972.1"/>
</dbReference>
<dbReference type="GO" id="GO:0005634">
    <property type="term" value="C:nucleus"/>
    <property type="evidence" value="ECO:0007669"/>
    <property type="project" value="UniProtKB-SubCell"/>
</dbReference>
<accession>A0A6P7G448</accession>
<keyword evidence="5" id="KW-0862">Zinc</keyword>
<dbReference type="OrthoDB" id="6077919at2759"/>